<name>A0ABY3WC31_9MICC</name>
<evidence type="ECO:0000259" key="1">
    <source>
        <dbReference type="Pfam" id="PF06445"/>
    </source>
</evidence>
<feature type="domain" description="GyrI-like small molecule binding" evidence="1">
    <location>
        <begin position="19"/>
        <end position="201"/>
    </location>
</feature>
<keyword evidence="3" id="KW-1185">Reference proteome</keyword>
<gene>
    <name evidence="2" type="ORF">MNQ99_15330</name>
</gene>
<dbReference type="InterPro" id="IPR029442">
    <property type="entry name" value="GyrI-like"/>
</dbReference>
<dbReference type="SUPFAM" id="SSF55136">
    <property type="entry name" value="Probable bacterial effector-binding domain"/>
    <property type="match status" value="1"/>
</dbReference>
<dbReference type="Gene3D" id="3.20.80.10">
    <property type="entry name" value="Regulatory factor, effector binding domain"/>
    <property type="match status" value="1"/>
</dbReference>
<evidence type="ECO:0000313" key="2">
    <source>
        <dbReference type="EMBL" id="UNK45289.1"/>
    </source>
</evidence>
<dbReference type="PIRSF" id="PIRSF031644">
    <property type="entry name" value="UCP031644"/>
    <property type="match status" value="1"/>
</dbReference>
<accession>A0ABY3WC31</accession>
<reference evidence="2 3" key="1">
    <citation type="submission" date="2022-03" db="EMBL/GenBank/DDBJ databases">
        <title>Isotopic signatures of nitrous oxide derived from detoxification processes.</title>
        <authorList>
            <person name="Behrendt U."/>
            <person name="Buchen C."/>
            <person name="Well R."/>
            <person name="Ulrich A."/>
            <person name="Rohe L."/>
            <person name="Kolb S."/>
            <person name="Schloter M."/>
            <person name="Horn M.A."/>
            <person name="Augustin J."/>
        </authorList>
    </citation>
    <scope>NUCLEOTIDE SEQUENCE [LARGE SCALE GENOMIC DNA]</scope>
    <source>
        <strain evidence="2 3">S4-C24</strain>
    </source>
</reference>
<organism evidence="2 3">
    <name type="scientific">Arthrobacter sulfonylureivorans</name>
    <dbReference type="NCBI Taxonomy" id="2486855"/>
    <lineage>
        <taxon>Bacteria</taxon>
        <taxon>Bacillati</taxon>
        <taxon>Actinomycetota</taxon>
        <taxon>Actinomycetes</taxon>
        <taxon>Micrococcales</taxon>
        <taxon>Micrococcaceae</taxon>
        <taxon>Arthrobacter</taxon>
    </lineage>
</organism>
<dbReference type="Proteomes" id="UP000829069">
    <property type="component" value="Chromosome"/>
</dbReference>
<protein>
    <submittedName>
        <fullName evidence="2">GyrI-like domain-containing protein</fullName>
    </submittedName>
</protein>
<dbReference type="Pfam" id="PF06445">
    <property type="entry name" value="GyrI-like"/>
    <property type="match status" value="1"/>
</dbReference>
<sequence length="204" mass="23513">MDKLDFKKDQKELYSPGKDFRLVTVPPMQFLEADGHGNPNTSEWYGQVIEALYSVSYTLKFASKKQFARDYVVGPLEGLWWAKDMSAFTRRAKDEWSWTLMIRQPDWLRADHIKDAMQQAAAKKELPAVDSLRLGSLDEGLSVQIMHVGPYDDEGPVLARLHDEYLPANKLEPVGRHHEIYLSDARKTEPSKLKTILRQPVRRT</sequence>
<evidence type="ECO:0000313" key="3">
    <source>
        <dbReference type="Proteomes" id="UP000829069"/>
    </source>
</evidence>
<dbReference type="EMBL" id="CP093326">
    <property type="protein sequence ID" value="UNK45289.1"/>
    <property type="molecule type" value="Genomic_DNA"/>
</dbReference>
<dbReference type="InterPro" id="IPR011256">
    <property type="entry name" value="Reg_factor_effector_dom_sf"/>
</dbReference>
<proteinExistence type="predicted"/>
<dbReference type="InterPro" id="IPR008319">
    <property type="entry name" value="GyrI-like_CCH_Lin2189-like"/>
</dbReference>
<dbReference type="RefSeq" id="WP_241913547.1">
    <property type="nucleotide sequence ID" value="NZ_CP093326.1"/>
</dbReference>